<reference evidence="2 3" key="1">
    <citation type="submission" date="2020-04" db="EMBL/GenBank/DDBJ databases">
        <title>Metagenomic profiling of ammonia- and methane-oxidizing microorganisms in a Dutch drinking water treatment plant.</title>
        <authorList>
            <person name="Poghosyan L."/>
            <person name="Leucker S."/>
        </authorList>
    </citation>
    <scope>NUCLEOTIDE SEQUENCE [LARGE SCALE GENOMIC DNA]</scope>
    <source>
        <strain evidence="2">S-RSF-IL-03</strain>
    </source>
</reference>
<comment type="caution">
    <text evidence="2">The sequence shown here is derived from an EMBL/GenBank/DDBJ whole genome shotgun (WGS) entry which is preliminary data.</text>
</comment>
<evidence type="ECO:0000313" key="3">
    <source>
        <dbReference type="Proteomes" id="UP000580839"/>
    </source>
</evidence>
<sequence>MSQPTRPSGSDAPHAASGGTASGTDRVEISCPGCGRHDWVTWPHGQPGYEWKCFNCSKQFTLARKVGH</sequence>
<proteinExistence type="predicted"/>
<name>A0A849T1S6_UNCEI</name>
<dbReference type="AlphaFoldDB" id="A0A849T1S6"/>
<feature type="region of interest" description="Disordered" evidence="1">
    <location>
        <begin position="1"/>
        <end position="27"/>
    </location>
</feature>
<dbReference type="Proteomes" id="UP000580839">
    <property type="component" value="Unassembled WGS sequence"/>
</dbReference>
<evidence type="ECO:0000313" key="2">
    <source>
        <dbReference type="EMBL" id="NOT35239.1"/>
    </source>
</evidence>
<protein>
    <submittedName>
        <fullName evidence="2">Uncharacterized protein</fullName>
    </submittedName>
</protein>
<accession>A0A849T1S6</accession>
<organism evidence="2 3">
    <name type="scientific">Eiseniibacteriota bacterium</name>
    <dbReference type="NCBI Taxonomy" id="2212470"/>
    <lineage>
        <taxon>Bacteria</taxon>
        <taxon>Candidatus Eiseniibacteriota</taxon>
    </lineage>
</organism>
<gene>
    <name evidence="2" type="ORF">HOP12_13920</name>
</gene>
<evidence type="ECO:0000256" key="1">
    <source>
        <dbReference type="SAM" id="MobiDB-lite"/>
    </source>
</evidence>
<dbReference type="EMBL" id="JABFRW010000182">
    <property type="protein sequence ID" value="NOT35239.1"/>
    <property type="molecule type" value="Genomic_DNA"/>
</dbReference>